<dbReference type="PANTHER" id="PTHR11751:SF29">
    <property type="entry name" value="ALANINE TRANSAMINASE"/>
    <property type="match status" value="1"/>
</dbReference>
<keyword evidence="2" id="KW-0032">Aminotransferase</keyword>
<dbReference type="Gene3D" id="1.10.287.1970">
    <property type="match status" value="1"/>
</dbReference>
<dbReference type="Gene3D" id="3.40.640.10">
    <property type="entry name" value="Type I PLP-dependent aspartate aminotransferase-like (Major domain)"/>
    <property type="match status" value="1"/>
</dbReference>
<dbReference type="Gene3D" id="3.90.1150.10">
    <property type="entry name" value="Aspartate Aminotransferase, domain 1"/>
    <property type="match status" value="1"/>
</dbReference>
<dbReference type="EMBL" id="UINC01155113">
    <property type="protein sequence ID" value="SVD50780.1"/>
    <property type="molecule type" value="Genomic_DNA"/>
</dbReference>
<dbReference type="SUPFAM" id="SSF53383">
    <property type="entry name" value="PLP-dependent transferases"/>
    <property type="match status" value="1"/>
</dbReference>
<dbReference type="AlphaFoldDB" id="A0A382VWL6"/>
<dbReference type="GO" id="GO:0004021">
    <property type="term" value="F:L-alanine:2-oxoglutarate aminotransferase activity"/>
    <property type="evidence" value="ECO:0007669"/>
    <property type="project" value="TreeGrafter"/>
</dbReference>
<sequence>VKKPFYVNPKILSMEYAVRGPIPQRAAELKRLGRTIIPCNIGNPQALGQPPLTFFRQVLSLLEFPKLLKEKYHQILPVFSETALDYAHTIRGNMETGMGAYSDSNGHEFIREAIAEFIDKR</sequence>
<organism evidence="5">
    <name type="scientific">marine metagenome</name>
    <dbReference type="NCBI Taxonomy" id="408172"/>
    <lineage>
        <taxon>unclassified sequences</taxon>
        <taxon>metagenomes</taxon>
        <taxon>ecological metagenomes</taxon>
    </lineage>
</organism>
<accession>A0A382VWL6</accession>
<name>A0A382VWL6_9ZZZZ</name>
<dbReference type="InterPro" id="IPR015424">
    <property type="entry name" value="PyrdxlP-dep_Trfase"/>
</dbReference>
<evidence type="ECO:0000256" key="1">
    <source>
        <dbReference type="ARBA" id="ARBA00011738"/>
    </source>
</evidence>
<reference evidence="5" key="1">
    <citation type="submission" date="2018-05" db="EMBL/GenBank/DDBJ databases">
        <authorList>
            <person name="Lanie J.A."/>
            <person name="Ng W.-L."/>
            <person name="Kazmierczak K.M."/>
            <person name="Andrzejewski T.M."/>
            <person name="Davidsen T.M."/>
            <person name="Wayne K.J."/>
            <person name="Tettelin H."/>
            <person name="Glass J.I."/>
            <person name="Rusch D."/>
            <person name="Podicherti R."/>
            <person name="Tsui H.-C.T."/>
            <person name="Winkler M.E."/>
        </authorList>
    </citation>
    <scope>NUCLEOTIDE SEQUENCE</scope>
</reference>
<keyword evidence="3" id="KW-0808">Transferase</keyword>
<dbReference type="InterPro" id="IPR015421">
    <property type="entry name" value="PyrdxlP-dep_Trfase_major"/>
</dbReference>
<evidence type="ECO:0000313" key="5">
    <source>
        <dbReference type="EMBL" id="SVD50780.1"/>
    </source>
</evidence>
<evidence type="ECO:0000256" key="2">
    <source>
        <dbReference type="ARBA" id="ARBA00022576"/>
    </source>
</evidence>
<feature type="non-terminal residue" evidence="5">
    <location>
        <position position="121"/>
    </location>
</feature>
<dbReference type="InterPro" id="IPR045088">
    <property type="entry name" value="ALAT1/2-like"/>
</dbReference>
<gene>
    <name evidence="5" type="ORF">METZ01_LOCUS403634</name>
</gene>
<dbReference type="InterPro" id="IPR015422">
    <property type="entry name" value="PyrdxlP-dep_Trfase_small"/>
</dbReference>
<dbReference type="PANTHER" id="PTHR11751">
    <property type="entry name" value="ALANINE AMINOTRANSFERASE"/>
    <property type="match status" value="1"/>
</dbReference>
<keyword evidence="4" id="KW-0663">Pyridoxal phosphate</keyword>
<evidence type="ECO:0008006" key="6">
    <source>
        <dbReference type="Google" id="ProtNLM"/>
    </source>
</evidence>
<comment type="subunit">
    <text evidence="1">Homodimer.</text>
</comment>
<protein>
    <recommendedName>
        <fullName evidence="6">Aminotransferase class I/classII domain-containing protein</fullName>
    </recommendedName>
</protein>
<evidence type="ECO:0000256" key="3">
    <source>
        <dbReference type="ARBA" id="ARBA00022679"/>
    </source>
</evidence>
<feature type="non-terminal residue" evidence="5">
    <location>
        <position position="1"/>
    </location>
</feature>
<evidence type="ECO:0000256" key="4">
    <source>
        <dbReference type="ARBA" id="ARBA00022898"/>
    </source>
</evidence>
<proteinExistence type="predicted"/>